<evidence type="ECO:0000256" key="1">
    <source>
        <dbReference type="SAM" id="Phobius"/>
    </source>
</evidence>
<reference evidence="3" key="1">
    <citation type="submission" date="2018-10" db="EMBL/GenBank/DDBJ databases">
        <authorList>
            <person name="Peiro R."/>
            <person name="Begona"/>
            <person name="Cbmso G."/>
            <person name="Lopez M."/>
            <person name="Gonzalez S."/>
            <person name="Sacristan E."/>
            <person name="Castillo E."/>
        </authorList>
    </citation>
    <scope>NUCLEOTIDE SEQUENCE [LARGE SCALE GENOMIC DNA]</scope>
</reference>
<feature type="transmembrane region" description="Helical" evidence="1">
    <location>
        <begin position="30"/>
        <end position="47"/>
    </location>
</feature>
<feature type="transmembrane region" description="Helical" evidence="1">
    <location>
        <begin position="270"/>
        <end position="293"/>
    </location>
</feature>
<evidence type="ECO:0008006" key="4">
    <source>
        <dbReference type="Google" id="ProtNLM"/>
    </source>
</evidence>
<dbReference type="OrthoDB" id="7335270at2"/>
<feature type="transmembrane region" description="Helical" evidence="1">
    <location>
        <begin position="54"/>
        <end position="81"/>
    </location>
</feature>
<dbReference type="Proteomes" id="UP000289200">
    <property type="component" value="Unassembled WGS sequence"/>
</dbReference>
<comment type="caution">
    <text evidence="2">The sequence shown here is derived from an EMBL/GenBank/DDBJ whole genome shotgun (WGS) entry which is preliminary data.</text>
</comment>
<keyword evidence="1" id="KW-1133">Transmembrane helix</keyword>
<feature type="transmembrane region" description="Helical" evidence="1">
    <location>
        <begin position="305"/>
        <end position="326"/>
    </location>
</feature>
<feature type="transmembrane region" description="Helical" evidence="1">
    <location>
        <begin position="244"/>
        <end position="263"/>
    </location>
</feature>
<dbReference type="RefSeq" id="WP_129608818.1">
    <property type="nucleotide sequence ID" value="NZ_UWOC01000135.1"/>
</dbReference>
<protein>
    <recommendedName>
        <fullName evidence="4">DUF2232 domain-containing protein</fullName>
    </recommendedName>
</protein>
<keyword evidence="1" id="KW-0812">Transmembrane</keyword>
<evidence type="ECO:0000313" key="2">
    <source>
        <dbReference type="EMBL" id="VCU08790.1"/>
    </source>
</evidence>
<feature type="transmembrane region" description="Helical" evidence="1">
    <location>
        <begin position="136"/>
        <end position="155"/>
    </location>
</feature>
<gene>
    <name evidence="2" type="ORF">RHODGE_RHODGE_01952</name>
</gene>
<dbReference type="AlphaFoldDB" id="A0A3S4BFP3"/>
<proteinExistence type="predicted"/>
<evidence type="ECO:0000313" key="3">
    <source>
        <dbReference type="Proteomes" id="UP000289200"/>
    </source>
</evidence>
<organism evidence="2 3">
    <name type="scientific">Rhodoplanes serenus</name>
    <dbReference type="NCBI Taxonomy" id="200615"/>
    <lineage>
        <taxon>Bacteria</taxon>
        <taxon>Pseudomonadati</taxon>
        <taxon>Pseudomonadota</taxon>
        <taxon>Alphaproteobacteria</taxon>
        <taxon>Hyphomicrobiales</taxon>
        <taxon>Nitrobacteraceae</taxon>
        <taxon>Rhodoplanes</taxon>
    </lineage>
</organism>
<sequence length="349" mass="35742">MAQFILVGLGAGAVAALTFAALVGGSPLSMLLFYLAPLPVIIAALGWSHWAGLLAALVGTAALAAWFGTLFFLVFLIGLALPGWWLAYLALLARPATAGNVPVPAAVTTAPAPDGTGATELAPAGPPLDWYPVGRLVLWAALLGATAVALSLPTFGDDVESIRATLKEGFSRVLRQRPIPGADGTVAVPGVSEPGPLIEFLAAALPPAAAVLMTMTLLFNLWLAGRAVSISGRLPRPWPVLSDTAFPASATVLLGAMVAGSFLPGLIGLIASLFAASLLVAFTALGFAVLHALTRRLKSRGLVLSVLYASVMLFAWPLFAVMLVGLTDTAIDLRRRFGGAPAAHSGDGS</sequence>
<keyword evidence="1" id="KW-0472">Membrane</keyword>
<accession>A0A3S4BFP3</accession>
<name>A0A3S4BFP3_9BRAD</name>
<feature type="transmembrane region" description="Helical" evidence="1">
    <location>
        <begin position="200"/>
        <end position="224"/>
    </location>
</feature>
<keyword evidence="3" id="KW-1185">Reference proteome</keyword>
<dbReference type="EMBL" id="UWOC01000135">
    <property type="protein sequence ID" value="VCU08790.1"/>
    <property type="molecule type" value="Genomic_DNA"/>
</dbReference>